<dbReference type="GO" id="GO:0006259">
    <property type="term" value="P:DNA metabolic process"/>
    <property type="evidence" value="ECO:0007669"/>
    <property type="project" value="UniProtKB-ARBA"/>
</dbReference>
<feature type="coiled-coil region" evidence="3">
    <location>
        <begin position="1519"/>
        <end position="1546"/>
    </location>
</feature>
<accession>A0A7I4YYR2</accession>
<feature type="coiled-coil region" evidence="3">
    <location>
        <begin position="87"/>
        <end position="118"/>
    </location>
</feature>
<dbReference type="WBParaSite" id="HCON_00156100-00001">
    <property type="protein sequence ID" value="HCON_00156100-00001"/>
    <property type="gene ID" value="HCON_00156100"/>
</dbReference>
<evidence type="ECO:0000259" key="5">
    <source>
        <dbReference type="PROSITE" id="PS50158"/>
    </source>
</evidence>
<dbReference type="Gene3D" id="3.30.420.10">
    <property type="entry name" value="Ribonuclease H-like superfamily/Ribonuclease H"/>
    <property type="match status" value="1"/>
</dbReference>
<dbReference type="GO" id="GO:0006508">
    <property type="term" value="P:proteolysis"/>
    <property type="evidence" value="ECO:0007669"/>
    <property type="project" value="InterPro"/>
</dbReference>
<dbReference type="GO" id="GO:0004190">
    <property type="term" value="F:aspartic-type endopeptidase activity"/>
    <property type="evidence" value="ECO:0007669"/>
    <property type="project" value="InterPro"/>
</dbReference>
<dbReference type="GO" id="GO:0003676">
    <property type="term" value="F:nucleic acid binding"/>
    <property type="evidence" value="ECO:0007669"/>
    <property type="project" value="InterPro"/>
</dbReference>
<dbReference type="InterPro" id="IPR001995">
    <property type="entry name" value="Peptidase_A2_cat"/>
</dbReference>
<dbReference type="GO" id="GO:0005737">
    <property type="term" value="C:cytoplasm"/>
    <property type="evidence" value="ECO:0007669"/>
    <property type="project" value="UniProtKB-ARBA"/>
</dbReference>
<dbReference type="Pfam" id="PF17921">
    <property type="entry name" value="Integrase_H2C2"/>
    <property type="match status" value="1"/>
</dbReference>
<dbReference type="SMART" id="SM00343">
    <property type="entry name" value="ZnF_C2HC"/>
    <property type="match status" value="4"/>
</dbReference>
<dbReference type="PANTHER" id="PTHR47331">
    <property type="entry name" value="PHD-TYPE DOMAIN-CONTAINING PROTEIN"/>
    <property type="match status" value="1"/>
</dbReference>
<keyword evidence="2" id="KW-0479">Metal-binding</keyword>
<feature type="compositionally biased region" description="Low complexity" evidence="4">
    <location>
        <begin position="432"/>
        <end position="444"/>
    </location>
</feature>
<dbReference type="SUPFAM" id="SSF50630">
    <property type="entry name" value="Acid proteases"/>
    <property type="match status" value="1"/>
</dbReference>
<dbReference type="InterPro" id="IPR005312">
    <property type="entry name" value="DUF1759"/>
</dbReference>
<protein>
    <submittedName>
        <fullName evidence="8">CCHC-type domain-containing protein</fullName>
    </submittedName>
</protein>
<keyword evidence="3" id="KW-0175">Coiled coil</keyword>
<dbReference type="InterPro" id="IPR036397">
    <property type="entry name" value="RNaseH_sf"/>
</dbReference>
<dbReference type="InterPro" id="IPR000477">
    <property type="entry name" value="RT_dom"/>
</dbReference>
<feature type="region of interest" description="Disordered" evidence="4">
    <location>
        <begin position="1613"/>
        <end position="1654"/>
    </location>
</feature>
<dbReference type="GO" id="GO:0008270">
    <property type="term" value="F:zinc ion binding"/>
    <property type="evidence" value="ECO:0007669"/>
    <property type="project" value="UniProtKB-KW"/>
</dbReference>
<dbReference type="Gene3D" id="2.40.70.10">
    <property type="entry name" value="Acid Proteases"/>
    <property type="match status" value="1"/>
</dbReference>
<dbReference type="InterPro" id="IPR041588">
    <property type="entry name" value="Integrase_H2C2"/>
</dbReference>
<dbReference type="Pfam" id="PF00078">
    <property type="entry name" value="RVT_1"/>
    <property type="match status" value="1"/>
</dbReference>
<feature type="region of interest" description="Disordered" evidence="4">
    <location>
        <begin position="367"/>
        <end position="447"/>
    </location>
</feature>
<evidence type="ECO:0000259" key="6">
    <source>
        <dbReference type="PROSITE" id="PS50175"/>
    </source>
</evidence>
<dbReference type="CDD" id="cd01644">
    <property type="entry name" value="RT_pepA17"/>
    <property type="match status" value="1"/>
</dbReference>
<dbReference type="Gene3D" id="3.30.70.270">
    <property type="match status" value="1"/>
</dbReference>
<keyword evidence="1" id="KW-0378">Hydrolase</keyword>
<dbReference type="InterPro" id="IPR036875">
    <property type="entry name" value="Znf_CCHC_sf"/>
</dbReference>
<sequence length="1845" mass="209310">MSGPMALKTRKSLLTRYCNNLVGLINRYSRERDNRSLRDAPPQGKEITEYVAELKGSVRLVLDQIDLLAEALDSLGEPLTAEQQTQAEEYIEKAHNAVDNAEKLALQLEAKRMRALDTAANVDSQHSLSGLQKFNYLLSALRGEARQVIKRYPITEENYALAVDLLKKKYGNPSQLITALQRRLEETVAEGVTIQAQRRLLEMIIPLVTQLQKLGVVLDGSYNAQKVLSKFAVRIQRKVLEQLVTPDMEESQWKMAIMVEAVDAQISTEERINEMVNKQGVAGDSKESGWKRNSTTSATHKACMFCESSEHGSVECPSYRTTAERRNFLLERNICLNCGREGHWVKDCRREGCRSCGGKKHSQVLCPRRVGRHTKQEELPPPSKKPTPTQKPSAQQRAGNATARDHTRDTRAHPISTSTKEDFVRNPIPQLASDTDTSSAYSTHTAEHAQNESVLLLTGVGKVWNAIKAEWQLVEILFDTGADQSFINQTLAQELGLASDETKDLNIYTFGSTVPTETRCGVVRAELKDNHGRKHALHLHTIPILTGKGTETHLTAKDMSFIASKRLKLSRRGKLRNSSPQILLGCDQLWGLLSDPSPQYTLPSGLQLIPSKLGNLITGKQRLPTISEQRIGVTPSMVSMTQTITGEEDDLLRWDKYWAMDTAGVCEYTGTIDAEKSAINEQVLSFFNKTIERRSDGYYVRLPYKENHPPLPSNKTIALKRLSSVLNTLRSNTKLLEDYHNTFKSQEIEGIIEEVPEPHKRDGEVVHYIPHQPVVTPHKQTTKLRIVFDASSHFRNCPALNDVLHQGPLILPELYAMLLRFRIPKFVVTSDVEKAFLQVRLHELDRDATRFFWVRDLEKDPEEENLITYRFTRVTFGLNVSPFLLGATVHFHLRNAVDDKRLEKEIRENLYVDNLILAAETPEEAIHKSRCTREIFAEMGMNLREFLSNDKVVNEGLARESRASTAQQKVLGIPWDSRNDKLSIRCNLPPTSHLTKRIVARQIASVYDPFGWLVPLLTQAKRFQQDLWKHKYGWDTPLPEDLQKRWNTLSENAHGFERIFCRRLVSNPERSSLAVFSDASSIAMSACAYIFSAEQSTLVMAKCKLPSIKSNPTIPKMEMNALAIALRLALSIFQALKERIPQGLKNAYIFSDSQVALSWLASNPAASNLGMLVSNRLKEIRRIVEAFNSEGVEVHFKFVPTNQNPADAGTRGLTKTQLDNASWWEGPNFLRDSIDTWSAPSYALSMDDTQEHDGASALINAVRLQPMRETVEQVIDLSRFSSLTKAKRVMALVMVFVKKLAERLPQARKEAVQGNIPELRHTPAYPQAIGGYALAASRRAIIRNHQVLHLTDDYRKSIENKLRLYKDEDHLWRSKGRIGNATLNANAKSPIFVFPKTPLADLIVKEAHGIYHQGIEHTMATIRSQYWIPKLRQQDLRKSKKDPKERWAQLKLLETLREKTWAEFTLLRTELRTLFAVVPLIIALGMISEDDWNILMDKPQRDDRGKPLVLDQHQLENVISDQLDILEEYRSMLAELRHEIKGEEVHQEEKFQETVLSALTEVRESVKVGFQSILPGNGQNCLEDLKAIVQNETSKLQELIASGIDHVRNAVTDAIGKPSPPVASEDATDEAGDDSGGEGEGTEVLQPEPDPPEEAEVIQQNAEFMENVAVDDGGEEYEAMIWQRRRQIDREIFDAYAEIEELDNLIAELKREPKCEPRDFSRGVIRRWDERTICCVFCQGIGEHYSDSCEIYKESSVRRTILKGEHRCACCLEIRFQHHICRKYNAKCYHCKGYGHHSSVCDLPERSEEINRNLAQATHAKKEAERRIKELKEKLEELQSQVYPA</sequence>
<evidence type="ECO:0000313" key="7">
    <source>
        <dbReference type="Proteomes" id="UP000025227"/>
    </source>
</evidence>
<dbReference type="PROSITE" id="PS50175">
    <property type="entry name" value="ASP_PROT_RETROV"/>
    <property type="match status" value="1"/>
</dbReference>
<keyword evidence="2" id="KW-0862">Zinc</keyword>
<dbReference type="Proteomes" id="UP000025227">
    <property type="component" value="Unplaced"/>
</dbReference>
<name>A0A7I4YYR2_HAECO</name>
<proteinExistence type="predicted"/>
<feature type="compositionally biased region" description="Basic and acidic residues" evidence="4">
    <location>
        <begin position="403"/>
        <end position="412"/>
    </location>
</feature>
<keyword evidence="7" id="KW-1185">Reference proteome</keyword>
<dbReference type="Gene3D" id="4.10.60.10">
    <property type="entry name" value="Zinc finger, CCHC-type"/>
    <property type="match status" value="1"/>
</dbReference>
<evidence type="ECO:0000313" key="8">
    <source>
        <dbReference type="WBParaSite" id="HCON_00156100-00001"/>
    </source>
</evidence>
<evidence type="ECO:0000256" key="2">
    <source>
        <dbReference type="PROSITE-ProRule" id="PRU00047"/>
    </source>
</evidence>
<evidence type="ECO:0000256" key="3">
    <source>
        <dbReference type="SAM" id="Coils"/>
    </source>
</evidence>
<feature type="domain" description="CCHC-type" evidence="5">
    <location>
        <begin position="335"/>
        <end position="350"/>
    </location>
</feature>
<dbReference type="InterPro" id="IPR008042">
    <property type="entry name" value="Retrotrans_Pao"/>
</dbReference>
<dbReference type="SUPFAM" id="SSF56672">
    <property type="entry name" value="DNA/RNA polymerases"/>
    <property type="match status" value="1"/>
</dbReference>
<feature type="compositionally biased region" description="Low complexity" evidence="4">
    <location>
        <begin position="386"/>
        <end position="396"/>
    </location>
</feature>
<dbReference type="PROSITE" id="PS50158">
    <property type="entry name" value="ZF_CCHC"/>
    <property type="match status" value="1"/>
</dbReference>
<dbReference type="Pfam" id="PF05585">
    <property type="entry name" value="DUF1758"/>
    <property type="match status" value="1"/>
</dbReference>
<dbReference type="InterPro" id="IPR043502">
    <property type="entry name" value="DNA/RNA_pol_sf"/>
</dbReference>
<dbReference type="Pfam" id="PF03564">
    <property type="entry name" value="DUF1759"/>
    <property type="match status" value="1"/>
</dbReference>
<keyword evidence="2" id="KW-0863">Zinc-finger</keyword>
<dbReference type="OrthoDB" id="5920525at2759"/>
<feature type="compositionally biased region" description="Acidic residues" evidence="4">
    <location>
        <begin position="1626"/>
        <end position="1641"/>
    </location>
</feature>
<dbReference type="InterPro" id="IPR021109">
    <property type="entry name" value="Peptidase_aspartic_dom_sf"/>
</dbReference>
<dbReference type="InterPro" id="IPR008737">
    <property type="entry name" value="DUF1758"/>
</dbReference>
<evidence type="ECO:0000256" key="1">
    <source>
        <dbReference type="ARBA" id="ARBA00022801"/>
    </source>
</evidence>
<dbReference type="InterPro" id="IPR043128">
    <property type="entry name" value="Rev_trsase/Diguanyl_cyclase"/>
</dbReference>
<dbReference type="InterPro" id="IPR001878">
    <property type="entry name" value="Znf_CCHC"/>
</dbReference>
<evidence type="ECO:0000256" key="4">
    <source>
        <dbReference type="SAM" id="MobiDB-lite"/>
    </source>
</evidence>
<dbReference type="GO" id="GO:0019899">
    <property type="term" value="F:enzyme binding"/>
    <property type="evidence" value="ECO:0007669"/>
    <property type="project" value="UniProtKB-ARBA"/>
</dbReference>
<organism evidence="7 8">
    <name type="scientific">Haemonchus contortus</name>
    <name type="common">Barber pole worm</name>
    <dbReference type="NCBI Taxonomy" id="6289"/>
    <lineage>
        <taxon>Eukaryota</taxon>
        <taxon>Metazoa</taxon>
        <taxon>Ecdysozoa</taxon>
        <taxon>Nematoda</taxon>
        <taxon>Chromadorea</taxon>
        <taxon>Rhabditida</taxon>
        <taxon>Rhabditina</taxon>
        <taxon>Rhabditomorpha</taxon>
        <taxon>Strongyloidea</taxon>
        <taxon>Trichostrongylidae</taxon>
        <taxon>Haemonchus</taxon>
    </lineage>
</organism>
<dbReference type="Pfam" id="PF05380">
    <property type="entry name" value="Peptidase_A17"/>
    <property type="match status" value="1"/>
</dbReference>
<feature type="domain" description="Peptidase A2" evidence="6">
    <location>
        <begin position="474"/>
        <end position="559"/>
    </location>
</feature>
<reference evidence="8" key="1">
    <citation type="submission" date="2020-12" db="UniProtKB">
        <authorList>
            <consortium name="WormBaseParasite"/>
        </authorList>
    </citation>
    <scope>IDENTIFICATION</scope>
    <source>
        <strain evidence="8">MHco3</strain>
    </source>
</reference>
<dbReference type="PANTHER" id="PTHR47331:SF5">
    <property type="entry name" value="RIBONUCLEASE H"/>
    <property type="match status" value="1"/>
</dbReference>
<feature type="coiled-coil region" evidence="3">
    <location>
        <begin position="1807"/>
        <end position="1841"/>
    </location>
</feature>
<dbReference type="Gene3D" id="3.10.10.10">
    <property type="entry name" value="HIV Type 1 Reverse Transcriptase, subunit A, domain 1"/>
    <property type="match status" value="1"/>
</dbReference>
<dbReference type="SUPFAM" id="SSF57756">
    <property type="entry name" value="Retrovirus zinc finger-like domains"/>
    <property type="match status" value="1"/>
</dbReference>